<feature type="transmembrane region" description="Helical" evidence="1">
    <location>
        <begin position="6"/>
        <end position="23"/>
    </location>
</feature>
<proteinExistence type="predicted"/>
<protein>
    <submittedName>
        <fullName evidence="2">Uncharacterized protein</fullName>
    </submittedName>
</protein>
<dbReference type="Proteomes" id="UP000230959">
    <property type="component" value="Unassembled WGS sequence"/>
</dbReference>
<keyword evidence="1" id="KW-0812">Transmembrane</keyword>
<keyword evidence="1" id="KW-1133">Transmembrane helix</keyword>
<name>A0A2M8LC14_9BACT</name>
<evidence type="ECO:0000313" key="3">
    <source>
        <dbReference type="Proteomes" id="UP000230959"/>
    </source>
</evidence>
<dbReference type="EMBL" id="PFER01000002">
    <property type="protein sequence ID" value="PJE74143.1"/>
    <property type="molecule type" value="Genomic_DNA"/>
</dbReference>
<accession>A0A2M8LC14</accession>
<comment type="caution">
    <text evidence="2">The sequence shown here is derived from an EMBL/GenBank/DDBJ whole genome shotgun (WGS) entry which is preliminary data.</text>
</comment>
<gene>
    <name evidence="2" type="ORF">COV02_00145</name>
</gene>
<organism evidence="2 3">
    <name type="scientific">Candidatus Terrybacteria bacterium CG10_big_fil_rev_8_21_14_0_10_41_10</name>
    <dbReference type="NCBI Taxonomy" id="1975026"/>
    <lineage>
        <taxon>Bacteria</taxon>
        <taxon>Candidatus Terryibacteriota</taxon>
    </lineage>
</organism>
<evidence type="ECO:0000313" key="2">
    <source>
        <dbReference type="EMBL" id="PJE74143.1"/>
    </source>
</evidence>
<keyword evidence="1" id="KW-0472">Membrane</keyword>
<evidence type="ECO:0000256" key="1">
    <source>
        <dbReference type="SAM" id="Phobius"/>
    </source>
</evidence>
<reference evidence="3" key="1">
    <citation type="submission" date="2017-09" db="EMBL/GenBank/DDBJ databases">
        <title>Depth-based differentiation of microbial function through sediment-hosted aquifers and enrichment of novel symbionts in the deep terrestrial subsurface.</title>
        <authorList>
            <person name="Probst A.J."/>
            <person name="Ladd B."/>
            <person name="Jarett J.K."/>
            <person name="Geller-Mcgrath D.E."/>
            <person name="Sieber C.M.K."/>
            <person name="Emerson J.B."/>
            <person name="Anantharaman K."/>
            <person name="Thomas B.C."/>
            <person name="Malmstrom R."/>
            <person name="Stieglmeier M."/>
            <person name="Klingl A."/>
            <person name="Woyke T."/>
            <person name="Ryan C.M."/>
            <person name="Banfield J.F."/>
        </authorList>
    </citation>
    <scope>NUCLEOTIDE SEQUENCE [LARGE SCALE GENOMIC DNA]</scope>
</reference>
<dbReference type="AlphaFoldDB" id="A0A2M8LC14"/>
<sequence length="150" mass="16096">MSKKNIVVLLLAIAVIIMAFIFLGKGDKSENLGDVKIDRNGIAQRITAKHLFENGVHTVAGDVDLPTPCHELTATATVLESFPEQVLIELKSKAGKGVCAQVVTPKKFKVVFNASKDASITAKLDGKDVILNLIRIGGAEDLDKDIFIKG</sequence>